<dbReference type="Proteomes" id="UP000579605">
    <property type="component" value="Unassembled WGS sequence"/>
</dbReference>
<protein>
    <submittedName>
        <fullName evidence="2">CubicO group peptidase (Beta-lactamase class C family)</fullName>
    </submittedName>
</protein>
<reference evidence="2 3" key="1">
    <citation type="submission" date="2020-07" db="EMBL/GenBank/DDBJ databases">
        <title>Sequencing the genomes of 1000 actinobacteria strains.</title>
        <authorList>
            <person name="Klenk H.-P."/>
        </authorList>
    </citation>
    <scope>NUCLEOTIDE SEQUENCE [LARGE SCALE GENOMIC DNA]</scope>
    <source>
        <strain evidence="2 3">DSM 18448</strain>
    </source>
</reference>
<comment type="caution">
    <text evidence="2">The sequence shown here is derived from an EMBL/GenBank/DDBJ whole genome shotgun (WGS) entry which is preliminary data.</text>
</comment>
<dbReference type="SUPFAM" id="SSF56601">
    <property type="entry name" value="beta-lactamase/transpeptidase-like"/>
    <property type="match status" value="1"/>
</dbReference>
<dbReference type="InterPro" id="IPR012338">
    <property type="entry name" value="Beta-lactam/transpept-like"/>
</dbReference>
<dbReference type="RefSeq" id="WP_179788802.1">
    <property type="nucleotide sequence ID" value="NZ_BAAARR010000023.1"/>
</dbReference>
<sequence>MTPLTSQRWQETLDRLCRVHSVPGASLAVLADGEVHTVAAGVVNTGTGVETTADAVFQLGSLSKLYTTTLVAGLVQDGRLTAHTRIRDILPEFRLATQGAADAITVRQILSHTSGLDGDFYRDTGRGDDCLARYVEECAELDLVHPPGTAMSYSNAGYSLLGRVAERVTGLTWDTALSRRVLDPLRVTHTGTLPEGMLRHRAAVGHEDSPRTPVDRLVLPRSTGPAGGVWASAADMLGLVRLHLRDPSLAWLREPHAEVPDEGRPIRRALGWIQYDWDGREVFGHDGEAIGQYAFLRVVPDRQVAVALLTNAYSVPLYLELFTTLLAELADLAVPRFTVPVPSPEIDITPWVGTYRNLTREATIESRGGQPWVTMRFANELVTAGFTQQIRLTPVSKTLFADRTDGYPRSWTFRHLPDGRPYLHLGGRLLPRVSD</sequence>
<dbReference type="InterPro" id="IPR050491">
    <property type="entry name" value="AmpC-like"/>
</dbReference>
<gene>
    <name evidence="2" type="ORF">F4554_003829</name>
</gene>
<evidence type="ECO:0000313" key="2">
    <source>
        <dbReference type="EMBL" id="NYH91191.1"/>
    </source>
</evidence>
<evidence type="ECO:0000313" key="3">
    <source>
        <dbReference type="Proteomes" id="UP000579605"/>
    </source>
</evidence>
<dbReference type="AlphaFoldDB" id="A0A852ZDG1"/>
<dbReference type="PANTHER" id="PTHR46825">
    <property type="entry name" value="D-ALANYL-D-ALANINE-CARBOXYPEPTIDASE/ENDOPEPTIDASE AMPH"/>
    <property type="match status" value="1"/>
</dbReference>
<dbReference type="Gene3D" id="3.40.710.10">
    <property type="entry name" value="DD-peptidase/beta-lactamase superfamily"/>
    <property type="match status" value="1"/>
</dbReference>
<keyword evidence="3" id="KW-1185">Reference proteome</keyword>
<dbReference type="PANTHER" id="PTHR46825:SF9">
    <property type="entry name" value="BETA-LACTAMASE-RELATED DOMAIN-CONTAINING PROTEIN"/>
    <property type="match status" value="1"/>
</dbReference>
<evidence type="ECO:0000259" key="1">
    <source>
        <dbReference type="Pfam" id="PF00144"/>
    </source>
</evidence>
<dbReference type="InterPro" id="IPR001466">
    <property type="entry name" value="Beta-lactam-related"/>
</dbReference>
<dbReference type="Pfam" id="PF00144">
    <property type="entry name" value="Beta-lactamase"/>
    <property type="match status" value="1"/>
</dbReference>
<feature type="domain" description="Beta-lactamase-related" evidence="1">
    <location>
        <begin position="20"/>
        <end position="312"/>
    </location>
</feature>
<name>A0A852ZDG1_9ACTN</name>
<proteinExistence type="predicted"/>
<accession>A0A852ZDG1</accession>
<organism evidence="2 3">
    <name type="scientific">Actinopolymorpha rutila</name>
    <dbReference type="NCBI Taxonomy" id="446787"/>
    <lineage>
        <taxon>Bacteria</taxon>
        <taxon>Bacillati</taxon>
        <taxon>Actinomycetota</taxon>
        <taxon>Actinomycetes</taxon>
        <taxon>Propionibacteriales</taxon>
        <taxon>Actinopolymorphaceae</taxon>
        <taxon>Actinopolymorpha</taxon>
    </lineage>
</organism>
<dbReference type="EMBL" id="JACBZH010000001">
    <property type="protein sequence ID" value="NYH91191.1"/>
    <property type="molecule type" value="Genomic_DNA"/>
</dbReference>